<gene>
    <name evidence="2" type="ORF">KSP40_PGU007584</name>
</gene>
<feature type="region of interest" description="Disordered" evidence="1">
    <location>
        <begin position="409"/>
        <end position="442"/>
    </location>
</feature>
<dbReference type="EMBL" id="JBBWWR010000007">
    <property type="protein sequence ID" value="KAK8963152.1"/>
    <property type="molecule type" value="Genomic_DNA"/>
</dbReference>
<dbReference type="PANTHER" id="PTHR37261">
    <property type="entry name" value="40S RIBOSOMAL PROTEIN S27"/>
    <property type="match status" value="1"/>
</dbReference>
<dbReference type="Proteomes" id="UP001412067">
    <property type="component" value="Unassembled WGS sequence"/>
</dbReference>
<keyword evidence="3" id="KW-1185">Reference proteome</keyword>
<dbReference type="PANTHER" id="PTHR37261:SF1">
    <property type="entry name" value="40S RIBOSOMAL PROTEIN S27"/>
    <property type="match status" value="1"/>
</dbReference>
<accession>A0ABR2MG52</accession>
<evidence type="ECO:0000313" key="3">
    <source>
        <dbReference type="Proteomes" id="UP001412067"/>
    </source>
</evidence>
<name>A0ABR2MG52_9ASPA</name>
<feature type="compositionally biased region" description="Acidic residues" evidence="1">
    <location>
        <begin position="417"/>
        <end position="433"/>
    </location>
</feature>
<protein>
    <submittedName>
        <fullName evidence="2">Uncharacterized protein</fullName>
    </submittedName>
</protein>
<organism evidence="2 3">
    <name type="scientific">Platanthera guangdongensis</name>
    <dbReference type="NCBI Taxonomy" id="2320717"/>
    <lineage>
        <taxon>Eukaryota</taxon>
        <taxon>Viridiplantae</taxon>
        <taxon>Streptophyta</taxon>
        <taxon>Embryophyta</taxon>
        <taxon>Tracheophyta</taxon>
        <taxon>Spermatophyta</taxon>
        <taxon>Magnoliopsida</taxon>
        <taxon>Liliopsida</taxon>
        <taxon>Asparagales</taxon>
        <taxon>Orchidaceae</taxon>
        <taxon>Orchidoideae</taxon>
        <taxon>Orchideae</taxon>
        <taxon>Orchidinae</taxon>
        <taxon>Platanthera</taxon>
    </lineage>
</organism>
<comment type="caution">
    <text evidence="2">The sequence shown here is derived from an EMBL/GenBank/DDBJ whole genome shotgun (WGS) entry which is preliminary data.</text>
</comment>
<proteinExistence type="predicted"/>
<reference evidence="2 3" key="1">
    <citation type="journal article" date="2022" name="Nat. Plants">
        <title>Genomes of leafy and leafless Platanthera orchids illuminate the evolution of mycoheterotrophy.</title>
        <authorList>
            <person name="Li M.H."/>
            <person name="Liu K.W."/>
            <person name="Li Z."/>
            <person name="Lu H.C."/>
            <person name="Ye Q.L."/>
            <person name="Zhang D."/>
            <person name="Wang J.Y."/>
            <person name="Li Y.F."/>
            <person name="Zhong Z.M."/>
            <person name="Liu X."/>
            <person name="Yu X."/>
            <person name="Liu D.K."/>
            <person name="Tu X.D."/>
            <person name="Liu B."/>
            <person name="Hao Y."/>
            <person name="Liao X.Y."/>
            <person name="Jiang Y.T."/>
            <person name="Sun W.H."/>
            <person name="Chen J."/>
            <person name="Chen Y.Q."/>
            <person name="Ai Y."/>
            <person name="Zhai J.W."/>
            <person name="Wu S.S."/>
            <person name="Zhou Z."/>
            <person name="Hsiao Y.Y."/>
            <person name="Wu W.L."/>
            <person name="Chen Y.Y."/>
            <person name="Lin Y.F."/>
            <person name="Hsu J.L."/>
            <person name="Li C.Y."/>
            <person name="Wang Z.W."/>
            <person name="Zhao X."/>
            <person name="Zhong W.Y."/>
            <person name="Ma X.K."/>
            <person name="Ma L."/>
            <person name="Huang J."/>
            <person name="Chen G.Z."/>
            <person name="Huang M.Z."/>
            <person name="Huang L."/>
            <person name="Peng D.H."/>
            <person name="Luo Y.B."/>
            <person name="Zou S.Q."/>
            <person name="Chen S.P."/>
            <person name="Lan S."/>
            <person name="Tsai W.C."/>
            <person name="Van de Peer Y."/>
            <person name="Liu Z.J."/>
        </authorList>
    </citation>
    <scope>NUCLEOTIDE SEQUENCE [LARGE SCALE GENOMIC DNA]</scope>
    <source>
        <strain evidence="2">Lor288</strain>
    </source>
</reference>
<evidence type="ECO:0000313" key="2">
    <source>
        <dbReference type="EMBL" id="KAK8963152.1"/>
    </source>
</evidence>
<evidence type="ECO:0000256" key="1">
    <source>
        <dbReference type="SAM" id="MobiDB-lite"/>
    </source>
</evidence>
<sequence>MEPPMVRGDPHGATPQAGMGMAWWGPKRLWLRDGCGKKVSFKKKHEIHSIYVRSSARIYEIYYAAYNNVDSNEYLCTVQCGAAVQENTSAVLPWTDSNHTTEDDWVEIKVPDSLLQNQYEATAEISDSIPCMSVTLRLLSLQIKTSVCIEEIFISADPTEDNYLDPPITTTGAGSLLSVLVPGLLHLSKSGRFQPRDQSFSVATAGSNLSTSTDKATDVCFPDMSNISKPEASSMKENSIVGLDPYHISKLKADANLGVPGVENALDDPIGKKLADAENCSDQSRNATSSETNDVYVRLEKILGDLISRVERIENVCLSFQKSILKPLNGIDNRLQRMEEQLYAFSKASSLPSETDPRLKISCLSDHNSNIENDGCVRLTASMESSYHEAAAAVDGLMVPLPDSFKNPGLIVKAPEFPDEDDDGDDDGDDDESTSNSNSVDLVTKECPQKRKLLSIDRALSSALTAFITSTTDRSCVHNPNPMDVPTDQQFSDNHSIDSSYGAVLSVVEWVLDDKNCAASYEVPDITLQRNKSFSNARDLDNTVQKTVEWVLEDKNCDVSNEVPVITLQRNKSFSDAHDLDNTVQKTVGWVLEDKNCDASYEVPDITLQRNKSFSDAHDLDNTMQKTVEWVLEDKNCDVSNEVPDITLQRNKSFSDAHDLDNTVQKTVEWVLEDKNCDVSYEVSEITLQRNKSFSDARDLDNTVQKNIEWVLEDKNCDVSQDKHLRRNKSFTKAHDLDNTVLKTVEWVLEDKNCDVSYEAQDMITLQSNKSFSEAHNFDSTLQRTVQRGLKDKKSDVSYESPDIILQRNKSFSEVHDLDSTLQKTVDWILEDKNCEAAYEAQDITLQRNKSFSAADDLDITLQNNHTFAGTKAETQLTCSCDESLLLGNESSTEIHLHGPEDLMIRAPGLPCDNDVLNCSKISNFRVIDQTDTNSNVLPLVLSSGTNLSKSSSNSHDEPSKLSSDYIFIRSNLLPECFESGGMDSFLRAESTETFEVISPTTSHYVLKQVPSSISCEDDLTSNIKFNADKTLKSWLPLEVLLGEKSDGKLQNCEDSVSKLVFPPEVLNEKLDDQIESTNYANNTGIRQVLDSLVAQSLSQRSEIVDNTLLDMAYNIDRSEVSGFVKDSTPNNPVCFSSKQPFSSLI</sequence>